<dbReference type="EMBL" id="FUWR01000024">
    <property type="protein sequence ID" value="SKA19356.1"/>
    <property type="molecule type" value="Genomic_DNA"/>
</dbReference>
<keyword evidence="3" id="KW-0813">Transport</keyword>
<feature type="compositionally biased region" description="Polar residues" evidence="10">
    <location>
        <begin position="36"/>
        <end position="61"/>
    </location>
</feature>
<feature type="compositionally biased region" description="Polar residues" evidence="10">
    <location>
        <begin position="98"/>
        <end position="110"/>
    </location>
</feature>
<dbReference type="Gene3D" id="3.30.1150.10">
    <property type="match status" value="1"/>
</dbReference>
<dbReference type="Proteomes" id="UP000190102">
    <property type="component" value="Unassembled WGS sequence"/>
</dbReference>
<evidence type="ECO:0000256" key="3">
    <source>
        <dbReference type="ARBA" id="ARBA00022448"/>
    </source>
</evidence>
<evidence type="ECO:0000256" key="5">
    <source>
        <dbReference type="ARBA" id="ARBA00022519"/>
    </source>
</evidence>
<dbReference type="SUPFAM" id="SSF74653">
    <property type="entry name" value="TolA/TonB C-terminal domain"/>
    <property type="match status" value="1"/>
</dbReference>
<dbReference type="InterPro" id="IPR051045">
    <property type="entry name" value="TonB-dependent_transducer"/>
</dbReference>
<evidence type="ECO:0000256" key="6">
    <source>
        <dbReference type="ARBA" id="ARBA00022692"/>
    </source>
</evidence>
<accession>A0A1T4RU06</accession>
<keyword evidence="4" id="KW-1003">Cell membrane</keyword>
<comment type="subcellular location">
    <subcellularLocation>
        <location evidence="1">Cell inner membrane</location>
        <topology evidence="1">Single-pass membrane protein</topology>
        <orientation evidence="1">Periplasmic side</orientation>
    </subcellularLocation>
</comment>
<dbReference type="AlphaFoldDB" id="A0A1T4RU06"/>
<evidence type="ECO:0000256" key="7">
    <source>
        <dbReference type="ARBA" id="ARBA00022927"/>
    </source>
</evidence>
<evidence type="ECO:0000256" key="9">
    <source>
        <dbReference type="ARBA" id="ARBA00023136"/>
    </source>
</evidence>
<dbReference type="PROSITE" id="PS52015">
    <property type="entry name" value="TONB_CTD"/>
    <property type="match status" value="1"/>
</dbReference>
<evidence type="ECO:0000256" key="4">
    <source>
        <dbReference type="ARBA" id="ARBA00022475"/>
    </source>
</evidence>
<dbReference type="NCBIfam" id="TIGR01352">
    <property type="entry name" value="tonB_Cterm"/>
    <property type="match status" value="1"/>
</dbReference>
<evidence type="ECO:0000256" key="10">
    <source>
        <dbReference type="SAM" id="MobiDB-lite"/>
    </source>
</evidence>
<comment type="similarity">
    <text evidence="2">Belongs to the TonB family.</text>
</comment>
<feature type="domain" description="TonB C-terminal" evidence="11">
    <location>
        <begin position="145"/>
        <end position="231"/>
    </location>
</feature>
<proteinExistence type="inferred from homology"/>
<dbReference type="GO" id="GO:0055085">
    <property type="term" value="P:transmembrane transport"/>
    <property type="evidence" value="ECO:0007669"/>
    <property type="project" value="InterPro"/>
</dbReference>
<keyword evidence="7" id="KW-0653">Protein transport</keyword>
<dbReference type="InterPro" id="IPR006260">
    <property type="entry name" value="TonB/TolA_C"/>
</dbReference>
<feature type="region of interest" description="Disordered" evidence="10">
    <location>
        <begin position="36"/>
        <end position="128"/>
    </location>
</feature>
<gene>
    <name evidence="12" type="ORF">SAMN02745119_03072</name>
</gene>
<feature type="compositionally biased region" description="Gly residues" evidence="10">
    <location>
        <begin position="111"/>
        <end position="126"/>
    </location>
</feature>
<dbReference type="InterPro" id="IPR037682">
    <property type="entry name" value="TonB_C"/>
</dbReference>
<keyword evidence="5" id="KW-0997">Cell inner membrane</keyword>
<evidence type="ECO:0000313" key="13">
    <source>
        <dbReference type="Proteomes" id="UP000190102"/>
    </source>
</evidence>
<name>A0A1T4RU06_9BACT</name>
<keyword evidence="13" id="KW-1185">Reference proteome</keyword>
<dbReference type="PANTHER" id="PTHR33446">
    <property type="entry name" value="PROTEIN TONB-RELATED"/>
    <property type="match status" value="1"/>
</dbReference>
<evidence type="ECO:0000256" key="2">
    <source>
        <dbReference type="ARBA" id="ARBA00006555"/>
    </source>
</evidence>
<dbReference type="GO" id="GO:0015031">
    <property type="term" value="P:protein transport"/>
    <property type="evidence" value="ECO:0007669"/>
    <property type="project" value="UniProtKB-KW"/>
</dbReference>
<dbReference type="GO" id="GO:0031992">
    <property type="term" value="F:energy transducer activity"/>
    <property type="evidence" value="ECO:0007669"/>
    <property type="project" value="TreeGrafter"/>
</dbReference>
<dbReference type="GO" id="GO:0098797">
    <property type="term" value="C:plasma membrane protein complex"/>
    <property type="evidence" value="ECO:0007669"/>
    <property type="project" value="TreeGrafter"/>
</dbReference>
<evidence type="ECO:0000313" key="12">
    <source>
        <dbReference type="EMBL" id="SKA19356.1"/>
    </source>
</evidence>
<evidence type="ECO:0000256" key="8">
    <source>
        <dbReference type="ARBA" id="ARBA00022989"/>
    </source>
</evidence>
<keyword evidence="6" id="KW-0812">Transmembrane</keyword>
<evidence type="ECO:0000256" key="1">
    <source>
        <dbReference type="ARBA" id="ARBA00004383"/>
    </source>
</evidence>
<evidence type="ECO:0000259" key="11">
    <source>
        <dbReference type="PROSITE" id="PS52015"/>
    </source>
</evidence>
<dbReference type="STRING" id="115783.SAMN02745119_03072"/>
<organism evidence="12 13">
    <name type="scientific">Trichlorobacter thiogenes</name>
    <dbReference type="NCBI Taxonomy" id="115783"/>
    <lineage>
        <taxon>Bacteria</taxon>
        <taxon>Pseudomonadati</taxon>
        <taxon>Thermodesulfobacteriota</taxon>
        <taxon>Desulfuromonadia</taxon>
        <taxon>Geobacterales</taxon>
        <taxon>Geobacteraceae</taxon>
        <taxon>Trichlorobacter</taxon>
    </lineage>
</organism>
<feature type="compositionally biased region" description="Low complexity" evidence="10">
    <location>
        <begin position="75"/>
        <end position="89"/>
    </location>
</feature>
<protein>
    <submittedName>
        <fullName evidence="12">Outer membrane transport energization protein TonB</fullName>
    </submittedName>
</protein>
<dbReference type="Pfam" id="PF03544">
    <property type="entry name" value="TonB_C"/>
    <property type="match status" value="1"/>
</dbReference>
<sequence>MIGSLLIHCTLGGLATAVVLQKPTLQEPVVIDLTTASLPEPQTQQQAPKMTTRSRSNTTAPARSAPQSLPPPVAAPASKSPAAASQPVATLSAKTDGAPQQATVGGTNKSVGGGVTAPGEGVGTKGNGQVAAETKETLQKRYLREHFAYIRDLIGKELRYPRQAIRMNWSGRVTVSFLVLVDGSVSDLRVSHSSGVSLLDRNAIETVERAAPFPRPPVSARLVMPVDYVLE</sequence>
<keyword evidence="8" id="KW-1133">Transmembrane helix</keyword>
<reference evidence="13" key="1">
    <citation type="submission" date="2017-02" db="EMBL/GenBank/DDBJ databases">
        <authorList>
            <person name="Varghese N."/>
            <person name="Submissions S."/>
        </authorList>
    </citation>
    <scope>NUCLEOTIDE SEQUENCE [LARGE SCALE GENOMIC DNA]</scope>
    <source>
        <strain evidence="13">ATCC BAA-34</strain>
    </source>
</reference>
<keyword evidence="9" id="KW-0472">Membrane</keyword>
<dbReference type="PANTHER" id="PTHR33446:SF2">
    <property type="entry name" value="PROTEIN TONB"/>
    <property type="match status" value="1"/>
</dbReference>